<dbReference type="OMA" id="NHFPAFL"/>
<feature type="region of interest" description="Disordered" evidence="1">
    <location>
        <begin position="482"/>
        <end position="506"/>
    </location>
</feature>
<dbReference type="EMBL" id="DS566091">
    <property type="status" value="NOT_ANNOTATED_CDS"/>
    <property type="molecule type" value="Genomic_DNA"/>
</dbReference>
<name>H3H0M1_PHYRM</name>
<reference evidence="2" key="2">
    <citation type="submission" date="2015-06" db="UniProtKB">
        <authorList>
            <consortium name="EnsemblProtists"/>
        </authorList>
    </citation>
    <scope>IDENTIFICATION</scope>
    <source>
        <strain evidence="2">Pr102</strain>
    </source>
</reference>
<dbReference type="PANTHER" id="PTHR31697:SF2">
    <property type="entry name" value="INTEGRATOR COMPLEX SUBUNIT 5"/>
    <property type="match status" value="1"/>
</dbReference>
<dbReference type="GO" id="GO:0032039">
    <property type="term" value="C:integrator complex"/>
    <property type="evidence" value="ECO:0000318"/>
    <property type="project" value="GO_Central"/>
</dbReference>
<evidence type="ECO:0000256" key="1">
    <source>
        <dbReference type="SAM" id="MobiDB-lite"/>
    </source>
</evidence>
<dbReference type="VEuPathDB" id="FungiDB:KRP22_14459"/>
<proteinExistence type="predicted"/>
<dbReference type="Proteomes" id="UP000005238">
    <property type="component" value="Unassembled WGS sequence"/>
</dbReference>
<protein>
    <submittedName>
        <fullName evidence="2">Uncharacterized protein</fullName>
    </submittedName>
</protein>
<feature type="compositionally biased region" description="Acidic residues" evidence="1">
    <location>
        <begin position="1308"/>
        <end position="1317"/>
    </location>
</feature>
<feature type="compositionally biased region" description="Basic residues" evidence="1">
    <location>
        <begin position="131"/>
        <end position="143"/>
    </location>
</feature>
<dbReference type="InParanoid" id="H3H0M1"/>
<feature type="compositionally biased region" description="Low complexity" evidence="1">
    <location>
        <begin position="1077"/>
        <end position="1103"/>
    </location>
</feature>
<feature type="compositionally biased region" description="Basic and acidic residues" evidence="1">
    <location>
        <begin position="497"/>
        <end position="506"/>
    </location>
</feature>
<feature type="compositionally biased region" description="Basic residues" evidence="1">
    <location>
        <begin position="1356"/>
        <end position="1367"/>
    </location>
</feature>
<feature type="region of interest" description="Disordered" evidence="1">
    <location>
        <begin position="124"/>
        <end position="149"/>
    </location>
</feature>
<accession>H3H0M1</accession>
<feature type="compositionally biased region" description="Basic and acidic residues" evidence="1">
    <location>
        <begin position="1318"/>
        <end position="1328"/>
    </location>
</feature>
<dbReference type="EnsemblProtists" id="Phyra83720">
    <property type="protein sequence ID" value="Phyra83720"/>
    <property type="gene ID" value="Phyra83720"/>
</dbReference>
<organism evidence="2 3">
    <name type="scientific">Phytophthora ramorum</name>
    <name type="common">Sudden oak death agent</name>
    <dbReference type="NCBI Taxonomy" id="164328"/>
    <lineage>
        <taxon>Eukaryota</taxon>
        <taxon>Sar</taxon>
        <taxon>Stramenopiles</taxon>
        <taxon>Oomycota</taxon>
        <taxon>Peronosporomycetes</taxon>
        <taxon>Peronosporales</taxon>
        <taxon>Peronosporaceae</taxon>
        <taxon>Phytophthora</taxon>
    </lineage>
</organism>
<evidence type="ECO:0000313" key="2">
    <source>
        <dbReference type="EnsemblProtists" id="Phyra83720"/>
    </source>
</evidence>
<feature type="compositionally biased region" description="Polar residues" evidence="1">
    <location>
        <begin position="34"/>
        <end position="65"/>
    </location>
</feature>
<dbReference type="STRING" id="164328.H3H0M1"/>
<keyword evidence="3" id="KW-1185">Reference proteome</keyword>
<dbReference type="InterPro" id="IPR040316">
    <property type="entry name" value="INTS5"/>
</dbReference>
<feature type="compositionally biased region" description="Low complexity" evidence="1">
    <location>
        <begin position="1343"/>
        <end position="1355"/>
    </location>
</feature>
<dbReference type="VEuPathDB" id="FungiDB:KRP23_14194"/>
<reference evidence="3" key="1">
    <citation type="journal article" date="2006" name="Science">
        <title>Phytophthora genome sequences uncover evolutionary origins and mechanisms of pathogenesis.</title>
        <authorList>
            <person name="Tyler B.M."/>
            <person name="Tripathy S."/>
            <person name="Zhang X."/>
            <person name="Dehal P."/>
            <person name="Jiang R.H."/>
            <person name="Aerts A."/>
            <person name="Arredondo F.D."/>
            <person name="Baxter L."/>
            <person name="Bensasson D."/>
            <person name="Beynon J.L."/>
            <person name="Chapman J."/>
            <person name="Damasceno C.M."/>
            <person name="Dorrance A.E."/>
            <person name="Dou D."/>
            <person name="Dickerman A.W."/>
            <person name="Dubchak I.L."/>
            <person name="Garbelotto M."/>
            <person name="Gijzen M."/>
            <person name="Gordon S.G."/>
            <person name="Govers F."/>
            <person name="Grunwald N.J."/>
            <person name="Huang W."/>
            <person name="Ivors K.L."/>
            <person name="Jones R.W."/>
            <person name="Kamoun S."/>
            <person name="Krampis K."/>
            <person name="Lamour K.H."/>
            <person name="Lee M.K."/>
            <person name="McDonald W.H."/>
            <person name="Medina M."/>
            <person name="Meijer H.J."/>
            <person name="Nordberg E.K."/>
            <person name="Maclean D.J."/>
            <person name="Ospina-Giraldo M.D."/>
            <person name="Morris P.F."/>
            <person name="Phuntumart V."/>
            <person name="Putnam N.H."/>
            <person name="Rash S."/>
            <person name="Rose J.K."/>
            <person name="Sakihama Y."/>
            <person name="Salamov A.A."/>
            <person name="Savidor A."/>
            <person name="Scheuring C.F."/>
            <person name="Smith B.M."/>
            <person name="Sobral B.W."/>
            <person name="Terry A."/>
            <person name="Torto-Alalibo T.A."/>
            <person name="Win J."/>
            <person name="Xu Z."/>
            <person name="Zhang H."/>
            <person name="Grigoriev I.V."/>
            <person name="Rokhsar D.S."/>
            <person name="Boore J.L."/>
        </authorList>
    </citation>
    <scope>NUCLEOTIDE SEQUENCE [LARGE SCALE GENOMIC DNA]</scope>
    <source>
        <strain evidence="3">Pr102</strain>
    </source>
</reference>
<dbReference type="PANTHER" id="PTHR31697">
    <property type="entry name" value="INTEGRATOR COMPLEX SUBUNIT 5"/>
    <property type="match status" value="1"/>
</dbReference>
<dbReference type="GO" id="GO:0034472">
    <property type="term" value="P:snRNA 3'-end processing"/>
    <property type="evidence" value="ECO:0000318"/>
    <property type="project" value="GO_Central"/>
</dbReference>
<feature type="region of interest" description="Disordered" evidence="1">
    <location>
        <begin position="1071"/>
        <end position="1112"/>
    </location>
</feature>
<feature type="region of interest" description="Disordered" evidence="1">
    <location>
        <begin position="1268"/>
        <end position="1378"/>
    </location>
</feature>
<feature type="compositionally biased region" description="Basic and acidic residues" evidence="1">
    <location>
        <begin position="1268"/>
        <end position="1307"/>
    </location>
</feature>
<evidence type="ECO:0000313" key="3">
    <source>
        <dbReference type="Proteomes" id="UP000005238"/>
    </source>
</evidence>
<feature type="region of interest" description="Disordered" evidence="1">
    <location>
        <begin position="1"/>
        <end position="95"/>
    </location>
</feature>
<sequence>MEIQLNAAPDDEEEAPDASPSVSHVVSMSSLLSTDASTPRDASTPAETASVASRSGLSSLMNSPVTEEEREDAPEAVLSASQESVANGEEDVDMEQPATLPKLQNSELQTLQTTLHAALHKLWTETAPAPKRQKKGKQSRRAKAISSSNAAEMQVHRLLDELQRSVNTQFAKKDVLRDVVQLCLAFCEVVSEKDSVQSLLVLDADKQVDLDETVAKLPSKPLYGQVVAVLRRAVLSGGETTGKKLLMPVLDWCLARPTPSNWTWMLVAMSQMNSYGVMELLFREAIARYQEDAEEVRHFLPVLEFLTGKYPAQMVDILREVLEGCVSENEAGQGLATAGTVAQLVALASDSAVLVSACDDSLQWIVTEELVTTLANKFNDGGEVNGNGNASLNVQGLEMQLLQFLRKRSAELSNSGFQLLLLLQNLSASSDLQPRVAASVTSFKQKVLEFAGSESSCAFAKGIYRFLPYICQSTLRLLQAMGPAEESPDDSMGESDTAEKTSETTARHRFDEWKQWLCLLAQSISRKEVTEQLIKAELMLAEFNELPLIVPPTTVQPADRALCELLTSLLTPASPEYVDFVRNIVHECHSAAPRARRRILGIVQTLLNLNDDDESDSSATAELPVSLAAHRGGSCMQQLAQAKSWKDSLDSFELWKGVRGVEFWESFLDLARSKDSLVAARALSLLSRTPFLSLEAPSWQYRCVRKLSGVYFSLLRQYRADLVLQGDKSSSELSLPDASSLQSRLQTLKMVLFRVLALDGGVARYPTSVYSMFASLWLDALLSTTSATSIPTHFPNGVNFGDLEPDEDGGLLDERQMIRCERTISSKCTNLQSSQVITKVPEAKLVYRKTLDSSWEREMHAARVCSVYATDIFSQLLACTGTASSLLSDSQAKAVTMPNAEEDEQLERRLKTVVDMLLERVIPCCGIPSDDVYKDMLPNRSSFDVDLRVEQWLNHFPAFLPLLRTVISTSTALGSSQLLRLAPVFKSALIVLLGHWNSVKGELSVENVDVPPYMRNQNQLALTCELMRLLRATNWLPVPLGKAAELLPLTTPADIRSILFSCWFYLSDHPPRSGSRVPTPATSATTSPVSSGSSPAGFSITGLSTGGPTSGSSHPPIEFYLIPLRKALHRNIRKIGAKYPLFMSLREWLQEMEITNGRLVSMGDLQLLFVAASAAQNERLLEFYRSRAIDTNSRGERCVDKFIDVLGRKKVQSSGCKGFLEMNVLSPALLQKVLVHEWEVEQQWLDTALATKRTKTFLEWKEAAKAARKERRKREGQEKQHEREAKKLKREQEAAQKAREDAEKADAEQVDGENDEEKEAKPQKETEQVSKPQKAAGVTKETSPQNQKPKQQQISKPKKNKNKKRRINPAVADNRVES</sequence>
<dbReference type="eggNOG" id="ENOG502R2UC">
    <property type="taxonomic scope" value="Eukaryota"/>
</dbReference>
<feature type="compositionally biased region" description="Low complexity" evidence="1">
    <location>
        <begin position="17"/>
        <end position="33"/>
    </location>
</feature>
<dbReference type="HOGENOM" id="CLU_269963_0_0_1"/>